<dbReference type="PRINTS" id="PR01438">
    <property type="entry name" value="UNVRSLSTRESS"/>
</dbReference>
<evidence type="ECO:0000259" key="2">
    <source>
        <dbReference type="Pfam" id="PF00582"/>
    </source>
</evidence>
<dbReference type="Pfam" id="PF00582">
    <property type="entry name" value="Usp"/>
    <property type="match status" value="2"/>
</dbReference>
<evidence type="ECO:0000313" key="4">
    <source>
        <dbReference type="Proteomes" id="UP000467305"/>
    </source>
</evidence>
<keyword evidence="4" id="KW-1185">Reference proteome</keyword>
<dbReference type="CDD" id="cd00293">
    <property type="entry name" value="USP-like"/>
    <property type="match status" value="2"/>
</dbReference>
<protein>
    <submittedName>
        <fullName evidence="3">Universal stress protein</fullName>
    </submittedName>
</protein>
<accession>A0A7J5AAJ0</accession>
<comment type="caution">
    <text evidence="3">The sequence shown here is derived from an EMBL/GenBank/DDBJ whole genome shotgun (WGS) entry which is preliminary data.</text>
</comment>
<dbReference type="InterPro" id="IPR006016">
    <property type="entry name" value="UspA"/>
</dbReference>
<dbReference type="EMBL" id="WAAU01000028">
    <property type="protein sequence ID" value="KAB1154535.1"/>
    <property type="molecule type" value="Genomic_DNA"/>
</dbReference>
<evidence type="ECO:0000313" key="3">
    <source>
        <dbReference type="EMBL" id="KAB1154535.1"/>
    </source>
</evidence>
<feature type="domain" description="UspA" evidence="2">
    <location>
        <begin position="148"/>
        <end position="275"/>
    </location>
</feature>
<dbReference type="InterPro" id="IPR006015">
    <property type="entry name" value="Universal_stress_UspA"/>
</dbReference>
<dbReference type="PANTHER" id="PTHR46268:SF6">
    <property type="entry name" value="UNIVERSAL STRESS PROTEIN UP12"/>
    <property type="match status" value="1"/>
</dbReference>
<proteinExistence type="inferred from homology"/>
<dbReference type="PANTHER" id="PTHR46268">
    <property type="entry name" value="STRESS RESPONSE PROTEIN NHAX"/>
    <property type="match status" value="1"/>
</dbReference>
<dbReference type="SUPFAM" id="SSF52402">
    <property type="entry name" value="Adenine nucleotide alpha hydrolases-like"/>
    <property type="match status" value="2"/>
</dbReference>
<dbReference type="AlphaFoldDB" id="A0A7J5AAJ0"/>
<dbReference type="Proteomes" id="UP000467305">
    <property type="component" value="Unassembled WGS sequence"/>
</dbReference>
<dbReference type="Gene3D" id="3.40.50.620">
    <property type="entry name" value="HUPs"/>
    <property type="match status" value="2"/>
</dbReference>
<reference evidence="3 4" key="1">
    <citation type="submission" date="2019-09" db="EMBL/GenBank/DDBJ databases">
        <authorList>
            <person name="Cao W.R."/>
        </authorList>
    </citation>
    <scope>NUCLEOTIDE SEQUENCE [LARGE SCALE GENOMIC DNA]</scope>
    <source>
        <strain evidence="4">a4</strain>
    </source>
</reference>
<comment type="similarity">
    <text evidence="1">Belongs to the universal stress protein A family.</text>
</comment>
<gene>
    <name evidence="3" type="ORF">F7018_13465</name>
</gene>
<dbReference type="RefSeq" id="WP_150900612.1">
    <property type="nucleotide sequence ID" value="NZ_WAAU01000028.1"/>
</dbReference>
<name>A0A7J5AAJ0_9FLAO</name>
<sequence>MKKIIVPVDFSNHSEYALETASFLAKQANAEIIVVHMLELSNAIVSKSESYAQNETFFYLKLTEKKFHNFLQKDYLKGIKVTPIIKHFKIFSELDQLAREEDVDLIVMGSRGASGLKEMFIGSNTEKVIRYAHVPVLVIKEKPIVENIKKVVFACDFSDDDIAPLLRAKLFFEDLDAKIDLVYVQTPSTKFKSTSELKEKIQRFLDKLGEVSFSKEQIHIVSDYTVEDGLRYYVNANDVEMLVIATKGRKGMARFFEGSITEDVANHSSFPLLTFKI</sequence>
<feature type="domain" description="UspA" evidence="2">
    <location>
        <begin position="1"/>
        <end position="140"/>
    </location>
</feature>
<dbReference type="OrthoDB" id="9788959at2"/>
<evidence type="ECO:0000256" key="1">
    <source>
        <dbReference type="ARBA" id="ARBA00008791"/>
    </source>
</evidence>
<organism evidence="3 4">
    <name type="scientific">Tenacibaculum aiptasiae</name>
    <dbReference type="NCBI Taxonomy" id="426481"/>
    <lineage>
        <taxon>Bacteria</taxon>
        <taxon>Pseudomonadati</taxon>
        <taxon>Bacteroidota</taxon>
        <taxon>Flavobacteriia</taxon>
        <taxon>Flavobacteriales</taxon>
        <taxon>Flavobacteriaceae</taxon>
        <taxon>Tenacibaculum</taxon>
    </lineage>
</organism>
<dbReference type="InterPro" id="IPR014729">
    <property type="entry name" value="Rossmann-like_a/b/a_fold"/>
</dbReference>